<protein>
    <submittedName>
        <fullName evidence="2">Uncharacterized protein</fullName>
    </submittedName>
</protein>
<evidence type="ECO:0000313" key="3">
    <source>
        <dbReference type="Proteomes" id="UP000018895"/>
    </source>
</evidence>
<evidence type="ECO:0000256" key="1">
    <source>
        <dbReference type="SAM" id="Coils"/>
    </source>
</evidence>
<evidence type="ECO:0000313" key="2">
    <source>
        <dbReference type="EMBL" id="GAE30613.1"/>
    </source>
</evidence>
<reference evidence="2" key="1">
    <citation type="journal article" date="2014" name="Genome Announc.">
        <title>Draft Genome Sequences of Three Alkaliphilic Bacillus Strains, Bacillus wakoensis JCM 9140T, Bacillus akibai JCM 9157T, and Bacillus hemicellulosilyticus JCM 9152T.</title>
        <authorList>
            <person name="Yuki M."/>
            <person name="Oshima K."/>
            <person name="Suda W."/>
            <person name="Oshida Y."/>
            <person name="Kitamura K."/>
            <person name="Iida T."/>
            <person name="Hattori M."/>
            <person name="Ohkuma M."/>
        </authorList>
    </citation>
    <scope>NUCLEOTIDE SEQUENCE [LARGE SCALE GENOMIC DNA]</scope>
    <source>
        <strain evidence="2">JCM 9152</strain>
    </source>
</reference>
<organism evidence="2 3">
    <name type="scientific">Halalkalibacter hemicellulosilyticusJCM 9152</name>
    <dbReference type="NCBI Taxonomy" id="1236971"/>
    <lineage>
        <taxon>Bacteria</taxon>
        <taxon>Bacillati</taxon>
        <taxon>Bacillota</taxon>
        <taxon>Bacilli</taxon>
        <taxon>Bacillales</taxon>
        <taxon>Bacillaceae</taxon>
        <taxon>Halalkalibacter</taxon>
    </lineage>
</organism>
<sequence>MNYSSDSRGTIFFPIFGRFNASPQSIKNSHDTYDVYLEEDYIGKKELLTENDTIEDVLKFIESQGISDVEAHLKGDHYIIEAHTKDLERVKAVIETYLQNR</sequence>
<dbReference type="OrthoDB" id="2934253at2"/>
<gene>
    <name evidence="2" type="ORF">JCM9152_2025</name>
</gene>
<comment type="caution">
    <text evidence="2">The sequence shown here is derived from an EMBL/GenBank/DDBJ whole genome shotgun (WGS) entry which is preliminary data.</text>
</comment>
<dbReference type="Proteomes" id="UP000018895">
    <property type="component" value="Unassembled WGS sequence"/>
</dbReference>
<keyword evidence="3" id="KW-1185">Reference proteome</keyword>
<name>W4QG36_9BACI</name>
<dbReference type="RefSeq" id="WP_052015797.1">
    <property type="nucleotide sequence ID" value="NZ_BAUU01000012.1"/>
</dbReference>
<keyword evidence="1" id="KW-0175">Coiled coil</keyword>
<dbReference type="AlphaFoldDB" id="W4QG36"/>
<dbReference type="EMBL" id="BAUU01000012">
    <property type="protein sequence ID" value="GAE30613.1"/>
    <property type="molecule type" value="Genomic_DNA"/>
</dbReference>
<proteinExistence type="predicted"/>
<dbReference type="STRING" id="1236971.JCM9152_2025"/>
<feature type="coiled-coil region" evidence="1">
    <location>
        <begin position="44"/>
        <end position="100"/>
    </location>
</feature>
<accession>W4QG36</accession>